<dbReference type="Proteomes" id="UP000384372">
    <property type="component" value="Unassembled WGS sequence"/>
</dbReference>
<dbReference type="OrthoDB" id="1073087at2"/>
<protein>
    <submittedName>
        <fullName evidence="1">DUF4250 domain-containing protein</fullName>
    </submittedName>
</protein>
<dbReference type="RefSeq" id="WP_022251908.1">
    <property type="nucleotide sequence ID" value="NZ_JAHOER010000004.1"/>
</dbReference>
<dbReference type="EMBL" id="VZAD01000007">
    <property type="protein sequence ID" value="MQP10451.1"/>
    <property type="molecule type" value="Genomic_DNA"/>
</dbReference>
<sequence length="61" mass="7390">MDKLPLNDIPMLVSAINFLLRDHEFETLDQICYHFNVDRKELEAKMATQGFEWSEEQKKFW</sequence>
<name>A0A6A7W7L9_9BACT</name>
<dbReference type="Pfam" id="PF14056">
    <property type="entry name" value="DUF4250"/>
    <property type="match status" value="1"/>
</dbReference>
<evidence type="ECO:0000313" key="1">
    <source>
        <dbReference type="EMBL" id="MQP10451.1"/>
    </source>
</evidence>
<accession>A0A6A7W7L9</accession>
<keyword evidence="2" id="KW-1185">Reference proteome</keyword>
<dbReference type="AlphaFoldDB" id="A0A6A7W7L9"/>
<dbReference type="InterPro" id="IPR025346">
    <property type="entry name" value="DUF4250"/>
</dbReference>
<organism evidence="1 2">
    <name type="scientific">Segatella copri</name>
    <dbReference type="NCBI Taxonomy" id="165179"/>
    <lineage>
        <taxon>Bacteria</taxon>
        <taxon>Pseudomonadati</taxon>
        <taxon>Bacteroidota</taxon>
        <taxon>Bacteroidia</taxon>
        <taxon>Bacteroidales</taxon>
        <taxon>Prevotellaceae</taxon>
        <taxon>Segatella</taxon>
    </lineage>
</organism>
<reference evidence="1 2" key="1">
    <citation type="submission" date="2019-09" db="EMBL/GenBank/DDBJ databases">
        <title>Distinct polysaccharide growth profiles of human intestinal Prevotella copri isolates.</title>
        <authorList>
            <person name="Fehlner-Peach H."/>
            <person name="Magnabosco C."/>
            <person name="Raghavan V."/>
            <person name="Scher J.U."/>
            <person name="Tett A."/>
            <person name="Cox L.M."/>
            <person name="Gottsegen C."/>
            <person name="Watters A."/>
            <person name="Wiltshire- Gordon J.D."/>
            <person name="Segata N."/>
            <person name="Bonneau R."/>
            <person name="Littman D.R."/>
        </authorList>
    </citation>
    <scope>NUCLEOTIDE SEQUENCE [LARGE SCALE GENOMIC DNA]</scope>
    <source>
        <strain evidence="2">iAQ1173</strain>
    </source>
</reference>
<gene>
    <name evidence="1" type="ORF">F7D20_00375</name>
</gene>
<proteinExistence type="predicted"/>
<comment type="caution">
    <text evidence="1">The sequence shown here is derived from an EMBL/GenBank/DDBJ whole genome shotgun (WGS) entry which is preliminary data.</text>
</comment>
<evidence type="ECO:0000313" key="2">
    <source>
        <dbReference type="Proteomes" id="UP000384372"/>
    </source>
</evidence>